<dbReference type="AlphaFoldDB" id="A0A813EGE2"/>
<proteinExistence type="predicted"/>
<keyword evidence="1" id="KW-0175">Coiled coil</keyword>
<comment type="caution">
    <text evidence="3">The sequence shown here is derived from an EMBL/GenBank/DDBJ whole genome shotgun (WGS) entry which is preliminary data.</text>
</comment>
<organism evidence="3 4">
    <name type="scientific">Polarella glacialis</name>
    <name type="common">Dinoflagellate</name>
    <dbReference type="NCBI Taxonomy" id="89957"/>
    <lineage>
        <taxon>Eukaryota</taxon>
        <taxon>Sar</taxon>
        <taxon>Alveolata</taxon>
        <taxon>Dinophyceae</taxon>
        <taxon>Suessiales</taxon>
        <taxon>Suessiaceae</taxon>
        <taxon>Polarella</taxon>
    </lineage>
</organism>
<protein>
    <recommendedName>
        <fullName evidence="5">EF-hand domain-containing protein</fullName>
    </recommendedName>
</protein>
<evidence type="ECO:0000313" key="4">
    <source>
        <dbReference type="Proteomes" id="UP000654075"/>
    </source>
</evidence>
<reference evidence="3" key="1">
    <citation type="submission" date="2021-02" db="EMBL/GenBank/DDBJ databases">
        <authorList>
            <person name="Dougan E. K."/>
            <person name="Rhodes N."/>
            <person name="Thang M."/>
            <person name="Chan C."/>
        </authorList>
    </citation>
    <scope>NUCLEOTIDE SEQUENCE</scope>
</reference>
<dbReference type="OrthoDB" id="10552527at2759"/>
<name>A0A813EGE2_POLGL</name>
<feature type="coiled-coil region" evidence="1">
    <location>
        <begin position="226"/>
        <end position="253"/>
    </location>
</feature>
<accession>A0A813EGE2</accession>
<evidence type="ECO:0000313" key="3">
    <source>
        <dbReference type="EMBL" id="CAE8601212.1"/>
    </source>
</evidence>
<feature type="compositionally biased region" description="Basic and acidic residues" evidence="2">
    <location>
        <begin position="16"/>
        <end position="28"/>
    </location>
</feature>
<dbReference type="PROSITE" id="PS00018">
    <property type="entry name" value="EF_HAND_1"/>
    <property type="match status" value="1"/>
</dbReference>
<dbReference type="InterPro" id="IPR018247">
    <property type="entry name" value="EF_Hand_1_Ca_BS"/>
</dbReference>
<evidence type="ECO:0000256" key="1">
    <source>
        <dbReference type="SAM" id="Coils"/>
    </source>
</evidence>
<gene>
    <name evidence="3" type="ORF">PGLA1383_LOCUS19508</name>
</gene>
<evidence type="ECO:0000256" key="2">
    <source>
        <dbReference type="SAM" id="MobiDB-lite"/>
    </source>
</evidence>
<dbReference type="EMBL" id="CAJNNV010012921">
    <property type="protein sequence ID" value="CAE8601212.1"/>
    <property type="molecule type" value="Genomic_DNA"/>
</dbReference>
<keyword evidence="4" id="KW-1185">Reference proteome</keyword>
<evidence type="ECO:0008006" key="5">
    <source>
        <dbReference type="Google" id="ProtNLM"/>
    </source>
</evidence>
<sequence>MSGARPVGSVPRRPSASRERSCSGDGDARSGGTGGINSGRKAAPKHRPGSAQPRPGPPSAPAPPVAQAIRSASADPKRYLASLQAQCTELKCAANNATEENMRARTRLMALERELQKRDRLLQPLLQLKQAGMGVGLDVIEKLREERNMLPIFRRKAQDLQAQLDERDADIKRMKIAPNFTRVIELQVEFASWQHEMRRLDSLLKDPSPESNPASQKEAEVHVQRSAKLEGDLAALEKHRDSLVDEVAEVEADHSSWQDTYHEKEAELVRQQDATRDLAVAFKDLLQRRREAEEVQDDIDKMALSQRQASQELAALTPNCKTVAELAAENMAVAPAEGLDGCTVSGAALSCEFSSSALARGWLLRQAALRSSGSEASLFACLQGRDQDADGLLSASELVQAIGDWRSCPLDVTEEAAAVVSAMLPVSERTDGSVRWLDLLVRLECLAGSLSSSSKAPRLELPDVRPLRWACLRGGISREEFHRRLLAVSSLQSARALFLGDGDGGGSSEQSVGLVASHGASWVAAWQDLGTQQLLLLLPLSETARSASALKAWQARCISALRAHEKELVEAFTVWRADMMLTEEQFHMVCIDVMGAKLSEEDIEDLRLLAGPPDSVTSSVAAFSGSAVLQLLKQ</sequence>
<feature type="region of interest" description="Disordered" evidence="2">
    <location>
        <begin position="1"/>
        <end position="73"/>
    </location>
</feature>
<feature type="coiled-coil region" evidence="1">
    <location>
        <begin position="80"/>
        <end position="114"/>
    </location>
</feature>
<feature type="compositionally biased region" description="Pro residues" evidence="2">
    <location>
        <begin position="54"/>
        <end position="64"/>
    </location>
</feature>
<dbReference type="Proteomes" id="UP000654075">
    <property type="component" value="Unassembled WGS sequence"/>
</dbReference>